<evidence type="ECO:0000256" key="6">
    <source>
        <dbReference type="ARBA" id="ARBA00022729"/>
    </source>
</evidence>
<dbReference type="OrthoDB" id="4506219at2759"/>
<keyword evidence="7" id="KW-1015">Disulfide bond</keyword>
<keyword evidence="4" id="KW-0964">Secreted</keyword>
<keyword evidence="5" id="KW-0336">GPI-anchor</keyword>
<evidence type="ECO:0000313" key="13">
    <source>
        <dbReference type="EMBL" id="BCS27814.1"/>
    </source>
</evidence>
<evidence type="ECO:0000256" key="3">
    <source>
        <dbReference type="ARBA" id="ARBA00010031"/>
    </source>
</evidence>
<evidence type="ECO:0000256" key="9">
    <source>
        <dbReference type="PROSITE-ProRule" id="PRU01356"/>
    </source>
</evidence>
<dbReference type="GeneID" id="64977819"/>
<dbReference type="InterPro" id="IPR008427">
    <property type="entry name" value="Extracellular_membr_CFEM_dom"/>
</dbReference>
<gene>
    <name evidence="13" type="ORF">APUU_60862S</name>
</gene>
<organism evidence="13 14">
    <name type="scientific">Aspergillus puulaauensis</name>
    <dbReference type="NCBI Taxonomy" id="1220207"/>
    <lineage>
        <taxon>Eukaryota</taxon>
        <taxon>Fungi</taxon>
        <taxon>Dikarya</taxon>
        <taxon>Ascomycota</taxon>
        <taxon>Pezizomycotina</taxon>
        <taxon>Eurotiomycetes</taxon>
        <taxon>Eurotiomycetidae</taxon>
        <taxon>Eurotiales</taxon>
        <taxon>Aspergillaceae</taxon>
        <taxon>Aspergillus</taxon>
    </lineage>
</organism>
<evidence type="ECO:0000256" key="7">
    <source>
        <dbReference type="ARBA" id="ARBA00023157"/>
    </source>
</evidence>
<keyword evidence="8" id="KW-0449">Lipoprotein</keyword>
<reference evidence="13" key="1">
    <citation type="submission" date="2021-01" db="EMBL/GenBank/DDBJ databases">
        <authorList>
            <consortium name="Aspergillus puulaauensis MK2 genome sequencing consortium"/>
            <person name="Kazuki M."/>
            <person name="Futagami T."/>
        </authorList>
    </citation>
    <scope>NUCLEOTIDE SEQUENCE</scope>
    <source>
        <strain evidence="13">MK2</strain>
    </source>
</reference>
<evidence type="ECO:0000256" key="8">
    <source>
        <dbReference type="ARBA" id="ARBA00023288"/>
    </source>
</evidence>
<evidence type="ECO:0000256" key="5">
    <source>
        <dbReference type="ARBA" id="ARBA00022622"/>
    </source>
</evidence>
<dbReference type="AlphaFoldDB" id="A0A7R7XUN9"/>
<evidence type="ECO:0000256" key="11">
    <source>
        <dbReference type="SAM" id="Phobius"/>
    </source>
</evidence>
<feature type="domain" description="CFEM" evidence="12">
    <location>
        <begin position="18"/>
        <end position="143"/>
    </location>
</feature>
<reference evidence="13" key="2">
    <citation type="submission" date="2021-02" db="EMBL/GenBank/DDBJ databases">
        <title>Aspergillus puulaauensis MK2 genome sequence.</title>
        <authorList>
            <person name="Futagami T."/>
            <person name="Mori K."/>
            <person name="Kadooka C."/>
            <person name="Tanaka T."/>
        </authorList>
    </citation>
    <scope>NUCLEOTIDE SEQUENCE</scope>
    <source>
        <strain evidence="13">MK2</strain>
    </source>
</reference>
<evidence type="ECO:0000256" key="10">
    <source>
        <dbReference type="SAM" id="MobiDB-lite"/>
    </source>
</evidence>
<feature type="compositionally biased region" description="Low complexity" evidence="10">
    <location>
        <begin position="181"/>
        <end position="203"/>
    </location>
</feature>
<keyword evidence="6" id="KW-0732">Signal</keyword>
<dbReference type="PROSITE" id="PS52012">
    <property type="entry name" value="CFEM"/>
    <property type="match status" value="1"/>
</dbReference>
<dbReference type="EMBL" id="AP024448">
    <property type="protein sequence ID" value="BCS27814.1"/>
    <property type="molecule type" value="Genomic_DNA"/>
</dbReference>
<evidence type="ECO:0000313" key="14">
    <source>
        <dbReference type="Proteomes" id="UP000654913"/>
    </source>
</evidence>
<sequence length="277" mass="29087">MKSPIYLLSSTSSLYIAVEVCLYAVSGHAKTATLTDAPGYESQRPCAKSCYAMDLYDGPAREAYQIDCAYQSAVENECICRSDMQANAVSYLKDCVSSDCEKGHDVTVALDLYNDYCTGAGFTAETQTPSTTSSSGTPDPPPTVTVTVVETVFLGAAARLRIPLLHQLQALPVLADNESQSESTTEQPPNSEEETSSTSTDTEVAPTTTDHGPSASPTEESHNTIISPGGGGGDNGLDAGEIVGIVVGILGFLATSTAVYFQYKTHKRKKAALSASA</sequence>
<name>A0A7R7XUN9_9EURO</name>
<comment type="subcellular location">
    <subcellularLocation>
        <location evidence="1">Membrane</location>
        <topology evidence="1">Lipid-anchor</topology>
        <topology evidence="1">GPI-anchor</topology>
    </subcellularLocation>
    <subcellularLocation>
        <location evidence="2">Secreted</location>
    </subcellularLocation>
</comment>
<dbReference type="Proteomes" id="UP000654913">
    <property type="component" value="Chromosome 6"/>
</dbReference>
<dbReference type="RefSeq" id="XP_041560008.1">
    <property type="nucleotide sequence ID" value="XM_041694149.1"/>
</dbReference>
<feature type="compositionally biased region" description="Polar residues" evidence="10">
    <location>
        <begin position="205"/>
        <end position="226"/>
    </location>
</feature>
<evidence type="ECO:0000259" key="12">
    <source>
        <dbReference type="PROSITE" id="PS52012"/>
    </source>
</evidence>
<keyword evidence="11" id="KW-0812">Transmembrane</keyword>
<evidence type="ECO:0000256" key="4">
    <source>
        <dbReference type="ARBA" id="ARBA00022525"/>
    </source>
</evidence>
<dbReference type="GO" id="GO:0098552">
    <property type="term" value="C:side of membrane"/>
    <property type="evidence" value="ECO:0007669"/>
    <property type="project" value="UniProtKB-KW"/>
</dbReference>
<dbReference type="GO" id="GO:0005576">
    <property type="term" value="C:extracellular region"/>
    <property type="evidence" value="ECO:0007669"/>
    <property type="project" value="UniProtKB-SubCell"/>
</dbReference>
<comment type="similarity">
    <text evidence="3">Belongs to the RBT5 family.</text>
</comment>
<protein>
    <recommendedName>
        <fullName evidence="12">CFEM domain-containing protein</fullName>
    </recommendedName>
</protein>
<evidence type="ECO:0000256" key="1">
    <source>
        <dbReference type="ARBA" id="ARBA00004589"/>
    </source>
</evidence>
<comment type="caution">
    <text evidence="9">Lacks conserved residue(s) required for the propagation of feature annotation.</text>
</comment>
<dbReference type="KEGG" id="apuu:APUU_60862S"/>
<feature type="region of interest" description="Disordered" evidence="10">
    <location>
        <begin position="176"/>
        <end position="232"/>
    </location>
</feature>
<keyword evidence="11" id="KW-0472">Membrane</keyword>
<evidence type="ECO:0000256" key="2">
    <source>
        <dbReference type="ARBA" id="ARBA00004613"/>
    </source>
</evidence>
<feature type="transmembrane region" description="Helical" evidence="11">
    <location>
        <begin position="242"/>
        <end position="261"/>
    </location>
</feature>
<keyword evidence="14" id="KW-1185">Reference proteome</keyword>
<proteinExistence type="inferred from homology"/>
<keyword evidence="5" id="KW-0325">Glycoprotein</keyword>
<keyword evidence="11" id="KW-1133">Transmembrane helix</keyword>
<accession>A0A7R7XUN9</accession>